<sequence>MFSYFLDRERGCIATVGCGGGGGGGFTPLGTHRGREDASFQCVSCVRVHFLEKNEIKNKNNNIKHNFPITNLIAL</sequence>
<accession>A0A016UP50</accession>
<comment type="caution">
    <text evidence="1">The sequence shown here is derived from an EMBL/GenBank/DDBJ whole genome shotgun (WGS) entry which is preliminary data.</text>
</comment>
<keyword evidence="2" id="KW-1185">Reference proteome</keyword>
<organism evidence="1 2">
    <name type="scientific">Ancylostoma ceylanicum</name>
    <dbReference type="NCBI Taxonomy" id="53326"/>
    <lineage>
        <taxon>Eukaryota</taxon>
        <taxon>Metazoa</taxon>
        <taxon>Ecdysozoa</taxon>
        <taxon>Nematoda</taxon>
        <taxon>Chromadorea</taxon>
        <taxon>Rhabditida</taxon>
        <taxon>Rhabditina</taxon>
        <taxon>Rhabditomorpha</taxon>
        <taxon>Strongyloidea</taxon>
        <taxon>Ancylostomatidae</taxon>
        <taxon>Ancylostomatinae</taxon>
        <taxon>Ancylostoma</taxon>
    </lineage>
</organism>
<protein>
    <submittedName>
        <fullName evidence="1">Uncharacterized protein</fullName>
    </submittedName>
</protein>
<gene>
    <name evidence="1" type="primary">Acey_s0032.g2445</name>
    <name evidence="1" type="ORF">Y032_0032g2445</name>
</gene>
<evidence type="ECO:0000313" key="1">
    <source>
        <dbReference type="EMBL" id="EYC16701.1"/>
    </source>
</evidence>
<proteinExistence type="predicted"/>
<dbReference type="Proteomes" id="UP000024635">
    <property type="component" value="Unassembled WGS sequence"/>
</dbReference>
<reference evidence="2" key="1">
    <citation type="journal article" date="2015" name="Nat. Genet.">
        <title>The genome and transcriptome of the zoonotic hookworm Ancylostoma ceylanicum identify infection-specific gene families.</title>
        <authorList>
            <person name="Schwarz E.M."/>
            <person name="Hu Y."/>
            <person name="Antoshechkin I."/>
            <person name="Miller M.M."/>
            <person name="Sternberg P.W."/>
            <person name="Aroian R.V."/>
        </authorList>
    </citation>
    <scope>NUCLEOTIDE SEQUENCE</scope>
    <source>
        <strain evidence="2">HY135</strain>
    </source>
</reference>
<dbReference type="EMBL" id="JARK01001368">
    <property type="protein sequence ID" value="EYC16701.1"/>
    <property type="molecule type" value="Genomic_DNA"/>
</dbReference>
<evidence type="ECO:0000313" key="2">
    <source>
        <dbReference type="Proteomes" id="UP000024635"/>
    </source>
</evidence>
<dbReference type="AlphaFoldDB" id="A0A016UP50"/>
<name>A0A016UP50_9BILA</name>